<dbReference type="Pfam" id="PF23003">
    <property type="entry name" value="Fn1_2"/>
    <property type="match status" value="3"/>
</dbReference>
<feature type="domain" description="Abnormal cell migration protein 18-like fibronectin type I" evidence="1">
    <location>
        <begin position="9"/>
        <end position="73"/>
    </location>
</feature>
<proteinExistence type="predicted"/>
<evidence type="ECO:0000313" key="4">
    <source>
        <dbReference type="WBParaSite" id="SRAE_X000151400.1"/>
    </source>
</evidence>
<feature type="domain" description="Abnormal cell migration protein 18-like fibronectin type I" evidence="1">
    <location>
        <begin position="83"/>
        <end position="154"/>
    </location>
</feature>
<evidence type="ECO:0000313" key="3">
    <source>
        <dbReference type="Proteomes" id="UP000035682"/>
    </source>
</evidence>
<organism evidence="2">
    <name type="scientific">Strongyloides ratti</name>
    <name type="common">Parasitic roundworm</name>
    <dbReference type="NCBI Taxonomy" id="34506"/>
    <lineage>
        <taxon>Eukaryota</taxon>
        <taxon>Metazoa</taxon>
        <taxon>Ecdysozoa</taxon>
        <taxon>Nematoda</taxon>
        <taxon>Chromadorea</taxon>
        <taxon>Rhabditida</taxon>
        <taxon>Tylenchina</taxon>
        <taxon>Panagrolaimomorpha</taxon>
        <taxon>Strongyloidoidea</taxon>
        <taxon>Strongyloididae</taxon>
        <taxon>Strongyloides</taxon>
    </lineage>
</organism>
<sequence length="346" mass="39596">MNIRKQNNCWSSGNKIPARWWVEGSIIERGKYWYKCEDGTLKPQGCFSNSNKRIKIGESYIENGYEMTCILGSQGYLSFNFTHCVPDGIEKYSIGQSWIDSGMKSWYICKEDGPYLRIDIGGCVSHDKKRKLKIDEEYDYNGFTYTCRQKADGAVQLCATGCIVNKKHYKIGEEWQDDKFIYYCKQKGGRAAISTIGCIHNGKKLFDGDSFIEGNEYYQCQIRETSHGIKSSGCVSIDEDGKKEKKTFGCRWIKVLKNGNKVQQTCLDINGKGKISTEACIFVKNGKEIVYLEPNYYTIFTLPNSDEPKIYTCKVNEKGKYNLGVFTIHESKDKTIGMKYDRPRGK</sequence>
<dbReference type="PANTHER" id="PTHR35572:SF4">
    <property type="entry name" value="PROTEIN CBG15747"/>
    <property type="match status" value="1"/>
</dbReference>
<protein>
    <recommendedName>
        <fullName evidence="1">Abnormal cell migration protein 18-like fibronectin type I domain-containing protein</fullName>
    </recommendedName>
</protein>
<dbReference type="InterPro" id="IPR055119">
    <property type="entry name" value="Mig18_Fn1"/>
</dbReference>
<reference evidence="4" key="3">
    <citation type="submission" date="2020-12" db="UniProtKB">
        <authorList>
            <consortium name="WormBaseParasite"/>
        </authorList>
    </citation>
    <scope>IDENTIFICATION</scope>
</reference>
<dbReference type="EMBL" id="LN609396">
    <property type="protein sequence ID" value="CEF59769.1"/>
    <property type="molecule type" value="Genomic_DNA"/>
</dbReference>
<reference evidence="2" key="1">
    <citation type="submission" date="2014-09" db="EMBL/GenBank/DDBJ databases">
        <authorList>
            <person name="Aslett A.Martin."/>
        </authorList>
    </citation>
    <scope>NUCLEOTIDE SEQUENCE</scope>
    <source>
        <strain evidence="2">ED321 Heterogonic</strain>
    </source>
</reference>
<name>A0A090KQX7_STRRB</name>
<dbReference type="CTD" id="36384580"/>
<dbReference type="OMA" id="WTDAKNT"/>
<keyword evidence="3" id="KW-1185">Reference proteome</keyword>
<evidence type="ECO:0000313" key="5">
    <source>
        <dbReference type="WormBase" id="SRAE_X000151400"/>
    </source>
</evidence>
<dbReference type="GeneID" id="36384580"/>
<evidence type="ECO:0000259" key="1">
    <source>
        <dbReference type="Pfam" id="PF23003"/>
    </source>
</evidence>
<gene>
    <name evidence="2 4 5" type="ORF">SRAE_X000151400</name>
</gene>
<accession>A0A090KQX7</accession>
<feature type="domain" description="Abnormal cell migration protein 18-like fibronectin type I" evidence="1">
    <location>
        <begin position="160"/>
        <end position="227"/>
    </location>
</feature>
<dbReference type="InterPro" id="IPR040282">
    <property type="entry name" value="Mig-18-like"/>
</dbReference>
<dbReference type="PANTHER" id="PTHR35572">
    <property type="entry name" value="PROTEIN CBG04538-RELATED"/>
    <property type="match status" value="1"/>
</dbReference>
<dbReference type="Proteomes" id="UP000035682">
    <property type="component" value="Unplaced"/>
</dbReference>
<dbReference type="OrthoDB" id="5911931at2759"/>
<dbReference type="WBParaSite" id="SRAE_X000151400.1">
    <property type="protein sequence ID" value="SRAE_X000151400.1"/>
    <property type="gene ID" value="WBGene00267086"/>
</dbReference>
<dbReference type="RefSeq" id="XP_024498980.1">
    <property type="nucleotide sequence ID" value="XM_024649830.1"/>
</dbReference>
<evidence type="ECO:0000313" key="2">
    <source>
        <dbReference type="EMBL" id="CEF59769.1"/>
    </source>
</evidence>
<dbReference type="AlphaFoldDB" id="A0A090KQX7"/>
<reference evidence="3" key="2">
    <citation type="submission" date="2014-09" db="EMBL/GenBank/DDBJ databases">
        <authorList>
            <person name="Martin A.A."/>
        </authorList>
    </citation>
    <scope>NUCLEOTIDE SEQUENCE</scope>
    <source>
        <strain evidence="3">ED321</strain>
    </source>
</reference>
<dbReference type="WormBase" id="SRAE_X000151400">
    <property type="protein sequence ID" value="SRP05767"/>
    <property type="gene ID" value="WBGene00267086"/>
</dbReference>